<dbReference type="Pfam" id="PF00583">
    <property type="entry name" value="Acetyltransf_1"/>
    <property type="match status" value="1"/>
</dbReference>
<evidence type="ECO:0000259" key="1">
    <source>
        <dbReference type="PROSITE" id="PS51186"/>
    </source>
</evidence>
<name>A0A6N7XEM4_9FIRM</name>
<reference evidence="2 3" key="1">
    <citation type="submission" date="2019-08" db="EMBL/GenBank/DDBJ databases">
        <title>In-depth cultivation of the pig gut microbiome towards novel bacterial diversity and tailored functional studies.</title>
        <authorList>
            <person name="Wylensek D."/>
            <person name="Hitch T.C.A."/>
            <person name="Clavel T."/>
        </authorList>
    </citation>
    <scope>NUCLEOTIDE SEQUENCE [LARGE SCALE GENOMIC DNA]</scope>
    <source>
        <strain evidence="2 3">WCA-SAB-591-4A-A</strain>
    </source>
</reference>
<feature type="domain" description="N-acetyltransferase" evidence="1">
    <location>
        <begin position="2"/>
        <end position="150"/>
    </location>
</feature>
<protein>
    <submittedName>
        <fullName evidence="2">GNAT family N-acetyltransferase</fullName>
    </submittedName>
</protein>
<evidence type="ECO:0000313" key="2">
    <source>
        <dbReference type="EMBL" id="MST62802.1"/>
    </source>
</evidence>
<dbReference type="SUPFAM" id="SSF55729">
    <property type="entry name" value="Acyl-CoA N-acyltransferases (Nat)"/>
    <property type="match status" value="1"/>
</dbReference>
<dbReference type="Proteomes" id="UP000440713">
    <property type="component" value="Unassembled WGS sequence"/>
</dbReference>
<dbReference type="GO" id="GO:0016747">
    <property type="term" value="F:acyltransferase activity, transferring groups other than amino-acyl groups"/>
    <property type="evidence" value="ECO:0007669"/>
    <property type="project" value="InterPro"/>
</dbReference>
<dbReference type="InterPro" id="IPR000182">
    <property type="entry name" value="GNAT_dom"/>
</dbReference>
<dbReference type="InterPro" id="IPR016181">
    <property type="entry name" value="Acyl_CoA_acyltransferase"/>
</dbReference>
<keyword evidence="2" id="KW-0808">Transferase</keyword>
<dbReference type="Gene3D" id="3.40.630.30">
    <property type="match status" value="1"/>
</dbReference>
<dbReference type="PROSITE" id="PS51186">
    <property type="entry name" value="GNAT"/>
    <property type="match status" value="1"/>
</dbReference>
<accession>A0A6N7XEM4</accession>
<evidence type="ECO:0000313" key="3">
    <source>
        <dbReference type="Proteomes" id="UP000440713"/>
    </source>
</evidence>
<gene>
    <name evidence="2" type="ORF">FYJ71_07455</name>
</gene>
<proteinExistence type="predicted"/>
<sequence>MIEFYEYQDDNYDKLYDMMVEFYRSDAVDHPIDTKIIRRLLDDIMSKRFSVNGYEVHYSGNLVGFGVVTTYYTSEVAGINVQLEDLYICPDYRSKGIARLYFKYIMNEFKNASRFRLEVSPRNVRAEKLYRELGFETLEYNQMILDKPIK</sequence>
<dbReference type="RefSeq" id="WP_154538227.1">
    <property type="nucleotide sequence ID" value="NZ_JAXEEZ010000211.1"/>
</dbReference>
<dbReference type="CDD" id="cd04301">
    <property type="entry name" value="NAT_SF"/>
    <property type="match status" value="1"/>
</dbReference>
<comment type="caution">
    <text evidence="2">The sequence shown here is derived from an EMBL/GenBank/DDBJ whole genome shotgun (WGS) entry which is preliminary data.</text>
</comment>
<organism evidence="2 3">
    <name type="scientific">Peptostreptococcus porci</name>
    <dbReference type="NCBI Taxonomy" id="2652282"/>
    <lineage>
        <taxon>Bacteria</taxon>
        <taxon>Bacillati</taxon>
        <taxon>Bacillota</taxon>
        <taxon>Clostridia</taxon>
        <taxon>Peptostreptococcales</taxon>
        <taxon>Peptostreptococcaceae</taxon>
        <taxon>Peptostreptococcus</taxon>
    </lineage>
</organism>
<dbReference type="EMBL" id="VUNE01000004">
    <property type="protein sequence ID" value="MST62802.1"/>
    <property type="molecule type" value="Genomic_DNA"/>
</dbReference>
<keyword evidence="3" id="KW-1185">Reference proteome</keyword>
<dbReference type="AlphaFoldDB" id="A0A6N7XEM4"/>